<keyword evidence="6" id="KW-0808">Transferase</keyword>
<dbReference type="InterPro" id="IPR016181">
    <property type="entry name" value="Acyl_CoA_acyltransferase"/>
</dbReference>
<dbReference type="PANTHER" id="PTHR31438">
    <property type="entry name" value="LYSINE N-ACYLTRANSFERASE C17G9.06C-RELATED"/>
    <property type="match status" value="1"/>
</dbReference>
<evidence type="ECO:0000256" key="1">
    <source>
        <dbReference type="ARBA" id="ARBA00003818"/>
    </source>
</evidence>
<evidence type="ECO:0000256" key="3">
    <source>
        <dbReference type="ARBA" id="ARBA00020586"/>
    </source>
</evidence>
<dbReference type="RefSeq" id="WP_146478590.1">
    <property type="nucleotide sequence ID" value="NZ_CP042266.1"/>
</dbReference>
<proteinExistence type="predicted"/>
<evidence type="ECO:0000256" key="2">
    <source>
        <dbReference type="ARBA" id="ARBA00005102"/>
    </source>
</evidence>
<dbReference type="Pfam" id="PF13523">
    <property type="entry name" value="Acetyltransf_8"/>
    <property type="match status" value="1"/>
</dbReference>
<evidence type="ECO:0000259" key="5">
    <source>
        <dbReference type="SMART" id="SM01006"/>
    </source>
</evidence>
<dbReference type="Gene3D" id="3.40.630.30">
    <property type="match status" value="1"/>
</dbReference>
<dbReference type="InterPro" id="IPR019432">
    <property type="entry name" value="Acyltransferase_MbtK/IucB-like"/>
</dbReference>
<comment type="pathway">
    <text evidence="2">Siderophore biosynthesis; mycobactin biosynthesis.</text>
</comment>
<protein>
    <recommendedName>
        <fullName evidence="3">Lysine N-acyltransferase MbtK</fullName>
    </recommendedName>
    <alternativeName>
        <fullName evidence="4">Mycobactin synthase protein K</fullName>
    </alternativeName>
</protein>
<organism evidence="6 7">
    <name type="scientific">Streptomyces qinzhouensis</name>
    <dbReference type="NCBI Taxonomy" id="2599401"/>
    <lineage>
        <taxon>Bacteria</taxon>
        <taxon>Bacillati</taxon>
        <taxon>Actinomycetota</taxon>
        <taxon>Actinomycetes</taxon>
        <taxon>Kitasatosporales</taxon>
        <taxon>Streptomycetaceae</taxon>
        <taxon>Streptomyces</taxon>
    </lineage>
</organism>
<dbReference type="Proteomes" id="UP000320580">
    <property type="component" value="Chromosome"/>
</dbReference>
<accession>A0A5B8IB57</accession>
<dbReference type="SMART" id="SM01006">
    <property type="entry name" value="AlcB"/>
    <property type="match status" value="1"/>
</dbReference>
<dbReference type="GO" id="GO:0016410">
    <property type="term" value="F:N-acyltransferase activity"/>
    <property type="evidence" value="ECO:0007669"/>
    <property type="project" value="TreeGrafter"/>
</dbReference>
<dbReference type="SUPFAM" id="SSF55729">
    <property type="entry name" value="Acyl-CoA N-acyltransferases (Nat)"/>
    <property type="match status" value="1"/>
</dbReference>
<name>A0A5B8IB57_9ACTN</name>
<feature type="domain" description="Acyltransferase MbtK/IucB-like conserved" evidence="5">
    <location>
        <begin position="38"/>
        <end position="86"/>
    </location>
</feature>
<evidence type="ECO:0000256" key="4">
    <source>
        <dbReference type="ARBA" id="ARBA00031122"/>
    </source>
</evidence>
<dbReference type="OrthoDB" id="5177616at2"/>
<keyword evidence="7" id="KW-1185">Reference proteome</keyword>
<dbReference type="PANTHER" id="PTHR31438:SF1">
    <property type="entry name" value="LYSINE N-ACYLTRANSFERASE C17G9.06C-RELATED"/>
    <property type="match status" value="1"/>
</dbReference>
<dbReference type="UniPathway" id="UPA00011"/>
<evidence type="ECO:0000313" key="6">
    <source>
        <dbReference type="EMBL" id="QDY75278.1"/>
    </source>
</evidence>
<dbReference type="KEGG" id="sqz:FQU76_00820"/>
<comment type="function">
    <text evidence="1">Acyltransferase required for the direct transfer of medium- to long-chain fatty acyl moieties from a carrier protein (MbtL) on to the epsilon-amino group of lysine residue in the mycobactin core.</text>
</comment>
<reference evidence="6 7" key="1">
    <citation type="submission" date="2019-07" db="EMBL/GenBank/DDBJ databases">
        <authorList>
            <person name="Zhu P."/>
        </authorList>
    </citation>
    <scope>NUCLEOTIDE SEQUENCE [LARGE SCALE GENOMIC DNA]</scope>
    <source>
        <strain evidence="6 7">SSL-25</strain>
    </source>
</reference>
<dbReference type="EMBL" id="CP042266">
    <property type="protein sequence ID" value="QDY75278.1"/>
    <property type="molecule type" value="Genomic_DNA"/>
</dbReference>
<gene>
    <name evidence="6" type="ORF">FQU76_00820</name>
</gene>
<evidence type="ECO:0000313" key="7">
    <source>
        <dbReference type="Proteomes" id="UP000320580"/>
    </source>
</evidence>
<sequence>MSADSPAAAPATTAAAGAAVREPVHVQKVEGFGTVSVVTLDPVADLDTVHAWVTAERARFWGMLGHSREQVREIYAYVDSLTTHHAYLVERDGEPAALFQTYEPAADPLGECYEVRPGDVGVHLLIGPAAEGLPGGERGFTAGLMAALLGYVFADPAARRIVVEPDARNEKAIGRMLSAGFEAGPEIDKPEKRARLAFLNRERWETAAGR</sequence>
<dbReference type="GO" id="GO:0019290">
    <property type="term" value="P:siderophore biosynthetic process"/>
    <property type="evidence" value="ECO:0007669"/>
    <property type="project" value="InterPro"/>
</dbReference>
<dbReference type="AlphaFoldDB" id="A0A5B8IB57"/>